<dbReference type="Gene3D" id="1.10.1780.10">
    <property type="entry name" value="Clp, N-terminal domain"/>
    <property type="match status" value="2"/>
</dbReference>
<organism evidence="3 4">
    <name type="scientific">Nitrolancea hollandica Lb</name>
    <dbReference type="NCBI Taxonomy" id="1129897"/>
    <lineage>
        <taxon>Bacteria</taxon>
        <taxon>Pseudomonadati</taxon>
        <taxon>Thermomicrobiota</taxon>
        <taxon>Thermomicrobia</taxon>
        <taxon>Sphaerobacterales</taxon>
        <taxon>Sphaerobacterineae</taxon>
        <taxon>Sphaerobacteraceae</taxon>
        <taxon>Nitrolancea</taxon>
    </lineage>
</organism>
<name>I4EJ02_9BACT</name>
<feature type="domain" description="Clp R" evidence="2">
    <location>
        <begin position="5"/>
        <end position="147"/>
    </location>
</feature>
<dbReference type="PROSITE" id="PS51903">
    <property type="entry name" value="CLP_R"/>
    <property type="match status" value="2"/>
</dbReference>
<dbReference type="PANTHER" id="PTHR47016">
    <property type="entry name" value="ATP-DEPENDENT CLP PROTEASE ATP-BINDING SUBUNIT CLPT1, CHLOROPLASTIC"/>
    <property type="match status" value="1"/>
</dbReference>
<sequence>MPEEFQKFTDRALRVLTLAREEAQRFNHNYIGTEHLLLGLVREEGGVAARVLRNMGVDLVKARTAVEFIIGRGDSMIVDEMRLTPRAKRVIELADREAQKLHHHFIGTEHLLLGILTEGQGIAAGVLASLGVPLAEVRQQILSVIGQTYVPEDSETPDKFQKFTERAREVLRYAQEEAQRLNHTYIGPEHLLLGLVREGDGVAARVLSNMGVDLRKVRAAVASIIGPRDSAAVHELGLTPRAKQVIELAVDEARRLNHRYIGTEHLLLGLLAEGQSVAVGVLESLRVCQPDVGRRVMQVIGQGGVFVGTGGMVMGPRTVPVPAPLGDLLRVIPIVQTQAVGDVRVTLLSLELYAHGFIIHDRATISDQTAPHPERMAQLGSLDFDISDDRGGHYHGRMQHGRTDGVAWYFGADYRPGIDPEAHELRVRVRGGGLPRPPEPAGGQQAAEPYPWLLTFSIPLHPEGR</sequence>
<dbReference type="RefSeq" id="WP_008478990.1">
    <property type="nucleotide sequence ID" value="NZ_CAGS01000304.1"/>
</dbReference>
<keyword evidence="4" id="KW-1185">Reference proteome</keyword>
<dbReference type="SUPFAM" id="SSF81923">
    <property type="entry name" value="Double Clp-N motif"/>
    <property type="match status" value="2"/>
</dbReference>
<dbReference type="EMBL" id="CAGS01000304">
    <property type="protein sequence ID" value="CCF84664.1"/>
    <property type="molecule type" value="Genomic_DNA"/>
</dbReference>
<proteinExistence type="predicted"/>
<dbReference type="Pfam" id="PF02861">
    <property type="entry name" value="Clp_N"/>
    <property type="match status" value="2"/>
</dbReference>
<comment type="caution">
    <text evidence="3">The sequence shown here is derived from an EMBL/GenBank/DDBJ whole genome shotgun (WGS) entry which is preliminary data.</text>
</comment>
<accession>I4EJ02</accession>
<dbReference type="AlphaFoldDB" id="I4EJ02"/>
<gene>
    <name evidence="3" type="ORF">NITHO_3720001</name>
</gene>
<reference evidence="3 4" key="1">
    <citation type="journal article" date="2012" name="ISME J.">
        <title>Nitrification expanded: discovery, physiology and genomics of a nitrite-oxidizing bacterium from the phylum Chloroflexi.</title>
        <authorList>
            <person name="Sorokin D.Y."/>
            <person name="Lucker S."/>
            <person name="Vejmelkova D."/>
            <person name="Kostrikina N.A."/>
            <person name="Kleerebezem R."/>
            <person name="Rijpstra W.I."/>
            <person name="Damste J.S."/>
            <person name="Le Paslier D."/>
            <person name="Muyzer G."/>
            <person name="Wagner M."/>
            <person name="van Loosdrecht M.C."/>
            <person name="Daims H."/>
        </authorList>
    </citation>
    <scope>NUCLEOTIDE SEQUENCE [LARGE SCALE GENOMIC DNA]</scope>
    <source>
        <strain evidence="4">none</strain>
    </source>
</reference>
<dbReference type="Proteomes" id="UP000004221">
    <property type="component" value="Unassembled WGS sequence"/>
</dbReference>
<dbReference type="InterPro" id="IPR044217">
    <property type="entry name" value="CLPT1/2"/>
</dbReference>
<evidence type="ECO:0000313" key="4">
    <source>
        <dbReference type="Proteomes" id="UP000004221"/>
    </source>
</evidence>
<evidence type="ECO:0000259" key="2">
    <source>
        <dbReference type="PROSITE" id="PS51903"/>
    </source>
</evidence>
<protein>
    <recommendedName>
        <fullName evidence="2">Clp R domain-containing protein</fullName>
    </recommendedName>
</protein>
<evidence type="ECO:0000313" key="3">
    <source>
        <dbReference type="EMBL" id="CCF84664.1"/>
    </source>
</evidence>
<dbReference type="PANTHER" id="PTHR47016:SF5">
    <property type="entry name" value="CLP DOMAIN SUPERFAMILY PROTEIN"/>
    <property type="match status" value="1"/>
</dbReference>
<feature type="domain" description="Clp R" evidence="2">
    <location>
        <begin position="160"/>
        <end position="302"/>
    </location>
</feature>
<keyword evidence="1" id="KW-0677">Repeat</keyword>
<evidence type="ECO:0000256" key="1">
    <source>
        <dbReference type="PROSITE-ProRule" id="PRU01251"/>
    </source>
</evidence>
<dbReference type="InterPro" id="IPR036628">
    <property type="entry name" value="Clp_N_dom_sf"/>
</dbReference>
<dbReference type="InterPro" id="IPR004176">
    <property type="entry name" value="Clp_R_N"/>
</dbReference>